<dbReference type="AlphaFoldDB" id="A0A9P6B436"/>
<gene>
    <name evidence="2" type="ORF">BS47DRAFT_1340715</name>
</gene>
<feature type="region of interest" description="Disordered" evidence="1">
    <location>
        <begin position="488"/>
        <end position="512"/>
    </location>
</feature>
<feature type="region of interest" description="Disordered" evidence="1">
    <location>
        <begin position="430"/>
        <end position="461"/>
    </location>
</feature>
<dbReference type="OrthoDB" id="420046at2759"/>
<sequence>MTTDPSLVHSFHRRRVIHSDTGPSNNTNATASGGAPILKPAPPPLDPGVFRCVATIRRLIDEASELAMRAASGLSSGSMHSFSPHSSYGSGGVNSGLFDVPSMHGGRKVTMSAVRAQRLRVMAVQKLAAAYKLDEIASSVMVMKGTSALDDLAERILKHEPNNLDAIYVHFFHEKIPASPRQISNTTTEVLDGLISARPNNLEYWRTRGVVHCFNDAYSHAIKDFTHGLAQSRALRKGRHDFEDGSTALKSKPSKKKKGRVGAPHQQAHTSSEDPSDVPGYQHPALEQPTKTPQFHRSISPDAPDPFEMQFLFQRGVAYLAHAIFTIERAVLALERVAPSTPAGPEVRLSCLPPDAQYGGIDTTHPQGPLGPRTSPRFKAYHALLAGATFKEQVFSMLKKSVKDFERFLSHFDSIICPFTPCSSSSLPRPSSALSIGSPNSFDGDAKAKHRDMPPISTSSTNNVLQNWEEKPLADRVELAYYIFGSQRPTFSSSSSSAGSPSPSVPTNNSIPPRLAPTAASFPFSFTTYHPLLTESHFCILLCLLLLGEFPALAERYTQSAIAIDGFDGYPLFVPARSMAQADFGEVLERLADGWRGAKGAKSSSGGKGDGVLGQPGPIEGVPPLSTSASLSSSASTTTGETEAGGRGGITDNEASDNGDEEATAGAAAGAHALASLRILLAPVLKKRQVHQLQLQVARRGGGVNGDGGGLRAGAGGSRSTMIMPTIPLHGPRVDVILAWLGSVHLPWMEVSEK</sequence>
<accession>A0A9P6B436</accession>
<keyword evidence="3" id="KW-1185">Reference proteome</keyword>
<evidence type="ECO:0000313" key="3">
    <source>
        <dbReference type="Proteomes" id="UP000886523"/>
    </source>
</evidence>
<feature type="compositionally biased region" description="Polar residues" evidence="1">
    <location>
        <begin position="21"/>
        <end position="31"/>
    </location>
</feature>
<comment type="caution">
    <text evidence="2">The sequence shown here is derived from an EMBL/GenBank/DDBJ whole genome shotgun (WGS) entry which is preliminary data.</text>
</comment>
<dbReference type="EMBL" id="MU128938">
    <property type="protein sequence ID" value="KAF9516585.1"/>
    <property type="molecule type" value="Genomic_DNA"/>
</dbReference>
<reference evidence="2" key="1">
    <citation type="journal article" date="2020" name="Nat. Commun.">
        <title>Large-scale genome sequencing of mycorrhizal fungi provides insights into the early evolution of symbiotic traits.</title>
        <authorList>
            <person name="Miyauchi S."/>
            <person name="Kiss E."/>
            <person name="Kuo A."/>
            <person name="Drula E."/>
            <person name="Kohler A."/>
            <person name="Sanchez-Garcia M."/>
            <person name="Morin E."/>
            <person name="Andreopoulos B."/>
            <person name="Barry K.W."/>
            <person name="Bonito G."/>
            <person name="Buee M."/>
            <person name="Carver A."/>
            <person name="Chen C."/>
            <person name="Cichocki N."/>
            <person name="Clum A."/>
            <person name="Culley D."/>
            <person name="Crous P.W."/>
            <person name="Fauchery L."/>
            <person name="Girlanda M."/>
            <person name="Hayes R.D."/>
            <person name="Keri Z."/>
            <person name="LaButti K."/>
            <person name="Lipzen A."/>
            <person name="Lombard V."/>
            <person name="Magnuson J."/>
            <person name="Maillard F."/>
            <person name="Murat C."/>
            <person name="Nolan M."/>
            <person name="Ohm R.A."/>
            <person name="Pangilinan J."/>
            <person name="Pereira M.F."/>
            <person name="Perotto S."/>
            <person name="Peter M."/>
            <person name="Pfister S."/>
            <person name="Riley R."/>
            <person name="Sitrit Y."/>
            <person name="Stielow J.B."/>
            <person name="Szollosi G."/>
            <person name="Zifcakova L."/>
            <person name="Stursova M."/>
            <person name="Spatafora J.W."/>
            <person name="Tedersoo L."/>
            <person name="Vaario L.M."/>
            <person name="Yamada A."/>
            <person name="Yan M."/>
            <person name="Wang P."/>
            <person name="Xu J."/>
            <person name="Bruns T."/>
            <person name="Baldrian P."/>
            <person name="Vilgalys R."/>
            <person name="Dunand C."/>
            <person name="Henrissat B."/>
            <person name="Grigoriev I.V."/>
            <person name="Hibbett D."/>
            <person name="Nagy L.G."/>
            <person name="Martin F.M."/>
        </authorList>
    </citation>
    <scope>NUCLEOTIDE SEQUENCE</scope>
    <source>
        <strain evidence="2">UP504</strain>
    </source>
</reference>
<feature type="compositionally biased region" description="Acidic residues" evidence="1">
    <location>
        <begin position="654"/>
        <end position="663"/>
    </location>
</feature>
<feature type="region of interest" description="Disordered" evidence="1">
    <location>
        <begin position="598"/>
        <end position="664"/>
    </location>
</feature>
<feature type="compositionally biased region" description="Basic and acidic residues" evidence="1">
    <location>
        <begin position="444"/>
        <end position="453"/>
    </location>
</feature>
<feature type="region of interest" description="Disordered" evidence="1">
    <location>
        <begin position="237"/>
        <end position="301"/>
    </location>
</feature>
<evidence type="ECO:0000313" key="2">
    <source>
        <dbReference type="EMBL" id="KAF9516585.1"/>
    </source>
</evidence>
<proteinExistence type="predicted"/>
<name>A0A9P6B436_9AGAM</name>
<feature type="region of interest" description="Disordered" evidence="1">
    <location>
        <begin position="1"/>
        <end position="42"/>
    </location>
</feature>
<feature type="compositionally biased region" description="Low complexity" evidence="1">
    <location>
        <begin position="488"/>
        <end position="506"/>
    </location>
</feature>
<feature type="compositionally biased region" description="Low complexity" evidence="1">
    <location>
        <begin position="625"/>
        <end position="642"/>
    </location>
</feature>
<evidence type="ECO:0000256" key="1">
    <source>
        <dbReference type="SAM" id="MobiDB-lite"/>
    </source>
</evidence>
<protein>
    <submittedName>
        <fullName evidence="2">Uncharacterized protein</fullName>
    </submittedName>
</protein>
<organism evidence="2 3">
    <name type="scientific">Hydnum rufescens UP504</name>
    <dbReference type="NCBI Taxonomy" id="1448309"/>
    <lineage>
        <taxon>Eukaryota</taxon>
        <taxon>Fungi</taxon>
        <taxon>Dikarya</taxon>
        <taxon>Basidiomycota</taxon>
        <taxon>Agaricomycotina</taxon>
        <taxon>Agaricomycetes</taxon>
        <taxon>Cantharellales</taxon>
        <taxon>Hydnaceae</taxon>
        <taxon>Hydnum</taxon>
    </lineage>
</organism>
<dbReference type="Proteomes" id="UP000886523">
    <property type="component" value="Unassembled WGS sequence"/>
</dbReference>